<dbReference type="AlphaFoldDB" id="A0A1R3KAF9"/>
<comment type="caution">
    <text evidence="2">The sequence shown here is derived from an EMBL/GenBank/DDBJ whole genome shotgun (WGS) entry which is preliminary data.</text>
</comment>
<gene>
    <name evidence="2" type="ORF">COLO4_09979</name>
</gene>
<feature type="region of interest" description="Disordered" evidence="1">
    <location>
        <begin position="1"/>
        <end position="21"/>
    </location>
</feature>
<evidence type="ECO:0000256" key="1">
    <source>
        <dbReference type="SAM" id="MobiDB-lite"/>
    </source>
</evidence>
<proteinExistence type="predicted"/>
<evidence type="ECO:0000313" key="3">
    <source>
        <dbReference type="Proteomes" id="UP000187203"/>
    </source>
</evidence>
<name>A0A1R3KAF9_9ROSI</name>
<keyword evidence="3" id="KW-1185">Reference proteome</keyword>
<dbReference type="Proteomes" id="UP000187203">
    <property type="component" value="Unassembled WGS sequence"/>
</dbReference>
<feature type="compositionally biased region" description="Low complexity" evidence="1">
    <location>
        <begin position="10"/>
        <end position="21"/>
    </location>
</feature>
<evidence type="ECO:0000313" key="2">
    <source>
        <dbReference type="EMBL" id="OMP04071.1"/>
    </source>
</evidence>
<accession>A0A1R3KAF9</accession>
<sequence>MDSNVAATNVTESSGGSSVVRVSTEPRPIIISDEKPFTKHTKLQCPKFNDDDFLGWKLKVEQFFAADNIEDKHKVLVAMMHLDGKAL</sequence>
<dbReference type="EMBL" id="AWUE01014319">
    <property type="protein sequence ID" value="OMP04071.1"/>
    <property type="molecule type" value="Genomic_DNA"/>
</dbReference>
<protein>
    <submittedName>
        <fullName evidence="2">Uncharacterized protein</fullName>
    </submittedName>
</protein>
<reference evidence="3" key="1">
    <citation type="submission" date="2013-09" db="EMBL/GenBank/DDBJ databases">
        <title>Corchorus olitorius genome sequencing.</title>
        <authorList>
            <person name="Alam M."/>
            <person name="Haque M.S."/>
            <person name="Islam M.S."/>
            <person name="Emdad E.M."/>
            <person name="Islam M.M."/>
            <person name="Ahmed B."/>
            <person name="Halim A."/>
            <person name="Hossen Q.M.M."/>
            <person name="Hossain M.Z."/>
            <person name="Ahmed R."/>
            <person name="Khan M.M."/>
            <person name="Islam R."/>
            <person name="Rashid M.M."/>
            <person name="Khan S.A."/>
            <person name="Rahman M.S."/>
            <person name="Alam M."/>
            <person name="Yahiya A.S."/>
            <person name="Khan M.S."/>
            <person name="Azam M.S."/>
            <person name="Haque T."/>
            <person name="Lashkar M.Z.H."/>
            <person name="Akhand A.I."/>
            <person name="Morshed G."/>
            <person name="Roy S."/>
            <person name="Uddin K.S."/>
            <person name="Rabeya T."/>
            <person name="Hossain A.S."/>
            <person name="Chowdhury A."/>
            <person name="Snigdha A.R."/>
            <person name="Mortoza M.S."/>
            <person name="Matin S.A."/>
            <person name="Hoque S.M.E."/>
            <person name="Islam M.K."/>
            <person name="Roy D.K."/>
            <person name="Haider R."/>
            <person name="Moosa M.M."/>
            <person name="Elias S.M."/>
            <person name="Hasan A.M."/>
            <person name="Jahan S."/>
            <person name="Shafiuddin M."/>
            <person name="Mahmood N."/>
            <person name="Shommy N.S."/>
        </authorList>
    </citation>
    <scope>NUCLEOTIDE SEQUENCE [LARGE SCALE GENOMIC DNA]</scope>
    <source>
        <strain evidence="3">cv. O-4</strain>
    </source>
</reference>
<organism evidence="2 3">
    <name type="scientific">Corchorus olitorius</name>
    <dbReference type="NCBI Taxonomy" id="93759"/>
    <lineage>
        <taxon>Eukaryota</taxon>
        <taxon>Viridiplantae</taxon>
        <taxon>Streptophyta</taxon>
        <taxon>Embryophyta</taxon>
        <taxon>Tracheophyta</taxon>
        <taxon>Spermatophyta</taxon>
        <taxon>Magnoliopsida</taxon>
        <taxon>eudicotyledons</taxon>
        <taxon>Gunneridae</taxon>
        <taxon>Pentapetalae</taxon>
        <taxon>rosids</taxon>
        <taxon>malvids</taxon>
        <taxon>Malvales</taxon>
        <taxon>Malvaceae</taxon>
        <taxon>Grewioideae</taxon>
        <taxon>Apeibeae</taxon>
        <taxon>Corchorus</taxon>
    </lineage>
</organism>